<gene>
    <name evidence="1" type="ORF">FO508_10115</name>
</gene>
<reference evidence="1" key="1">
    <citation type="submission" date="2019-07" db="EMBL/GenBank/DDBJ databases">
        <title>Phylogenomic Reclassification of ATCC Bacillus Strains and Various Taxa within the Genus Bacillus.</title>
        <authorList>
            <person name="Riojas M.A."/>
            <person name="Frank A.M."/>
            <person name="Fenn S.L."/>
            <person name="King S."/>
            <person name="Brower S."/>
            <person name="Hazbon M.H."/>
        </authorList>
    </citation>
    <scope>NUCLEOTIDE SEQUENCE</scope>
    <source>
        <strain evidence="1">ATCC 27142</strain>
    </source>
</reference>
<comment type="caution">
    <text evidence="1">The sequence shown here is derived from an EMBL/GenBank/DDBJ whole genome shotgun (WGS) entry which is preliminary data.</text>
</comment>
<organism evidence="1 2">
    <name type="scientific">Bacillus pumilus</name>
    <name type="common">Bacillus mesentericus</name>
    <dbReference type="NCBI Taxonomy" id="1408"/>
    <lineage>
        <taxon>Bacteria</taxon>
        <taxon>Bacillati</taxon>
        <taxon>Bacillota</taxon>
        <taxon>Bacilli</taxon>
        <taxon>Bacillales</taxon>
        <taxon>Bacillaceae</taxon>
        <taxon>Bacillus</taxon>
    </lineage>
</organism>
<dbReference type="RefSeq" id="WP_309415786.1">
    <property type="nucleotide sequence ID" value="NZ_CP187658.1"/>
</dbReference>
<name>A0AAE3WLA5_BACPU</name>
<dbReference type="Pfam" id="PF09693">
    <property type="entry name" value="Phage_XkdX"/>
    <property type="match status" value="1"/>
</dbReference>
<evidence type="ECO:0000313" key="1">
    <source>
        <dbReference type="EMBL" id="MDR4250698.1"/>
    </source>
</evidence>
<dbReference type="EMBL" id="VKQA01000002">
    <property type="protein sequence ID" value="MDR4250698.1"/>
    <property type="molecule type" value="Genomic_DNA"/>
</dbReference>
<sequence length="46" mass="5422">MDWFEYIKTFYADGDWTKEQVAAAVVMKKITPEQYEEITGEPYVEA</sequence>
<accession>A0AAE3WLA5</accession>
<dbReference type="AlphaFoldDB" id="A0AAE3WLA5"/>
<dbReference type="InterPro" id="IPR010022">
    <property type="entry name" value="XkdX"/>
</dbReference>
<protein>
    <submittedName>
        <fullName evidence="1">XkdX family protein</fullName>
    </submittedName>
</protein>
<proteinExistence type="predicted"/>
<dbReference type="Proteomes" id="UP001182042">
    <property type="component" value="Unassembled WGS sequence"/>
</dbReference>
<dbReference type="NCBIfam" id="TIGR01669">
    <property type="entry name" value="phage_XkdX"/>
    <property type="match status" value="1"/>
</dbReference>
<evidence type="ECO:0000313" key="2">
    <source>
        <dbReference type="Proteomes" id="UP001182042"/>
    </source>
</evidence>